<evidence type="ECO:0000313" key="5">
    <source>
        <dbReference type="Proteomes" id="UP000676885"/>
    </source>
</evidence>
<accession>A0A975M685</accession>
<keyword evidence="1" id="KW-0285">Flavoprotein</keyword>
<evidence type="ECO:0000256" key="2">
    <source>
        <dbReference type="ARBA" id="ARBA00023002"/>
    </source>
</evidence>
<dbReference type="PROSITE" id="PS51257">
    <property type="entry name" value="PROKAR_LIPOPROTEIN"/>
    <property type="match status" value="1"/>
</dbReference>
<dbReference type="KEGG" id="ajg:KKR91_03685"/>
<organism evidence="4 5">
    <name type="scientific">Arthrobacter jiangjiafuii</name>
    <dbReference type="NCBI Taxonomy" id="2817475"/>
    <lineage>
        <taxon>Bacteria</taxon>
        <taxon>Bacillati</taxon>
        <taxon>Actinomycetota</taxon>
        <taxon>Actinomycetes</taxon>
        <taxon>Micrococcales</taxon>
        <taxon>Micrococcaceae</taxon>
        <taxon>Arthrobacter</taxon>
    </lineage>
</organism>
<feature type="region of interest" description="Disordered" evidence="3">
    <location>
        <begin position="69"/>
        <end position="99"/>
    </location>
</feature>
<dbReference type="Gene3D" id="3.20.20.70">
    <property type="entry name" value="Aldolase class I"/>
    <property type="match status" value="2"/>
</dbReference>
<dbReference type="PANTHER" id="PTHR43656">
    <property type="entry name" value="BINDING OXIDOREDUCTASE, PUTATIVE (AFU_ORTHOLOGUE AFUA_2G08260)-RELATED"/>
    <property type="match status" value="1"/>
</dbReference>
<dbReference type="Proteomes" id="UP000676885">
    <property type="component" value="Chromosome"/>
</dbReference>
<evidence type="ECO:0000313" key="4">
    <source>
        <dbReference type="EMBL" id="QWC10738.1"/>
    </source>
</evidence>
<evidence type="ECO:0008006" key="6">
    <source>
        <dbReference type="Google" id="ProtNLM"/>
    </source>
</evidence>
<evidence type="ECO:0000256" key="1">
    <source>
        <dbReference type="ARBA" id="ARBA00022630"/>
    </source>
</evidence>
<evidence type="ECO:0000256" key="3">
    <source>
        <dbReference type="SAM" id="MobiDB-lite"/>
    </source>
</evidence>
<sequence length="99" mass="10037">MARTEGGAGLIITGACAIAFPHGVASMKEPGLSDDKYIPGLKVLADAIHAANGYILSVFLTRRDNKRSDDYGGPLAGRAPAGGDGVKTSGPDVCLNGPL</sequence>
<dbReference type="EMBL" id="CP076022">
    <property type="protein sequence ID" value="QWC10738.1"/>
    <property type="molecule type" value="Genomic_DNA"/>
</dbReference>
<proteinExistence type="predicted"/>
<keyword evidence="5" id="KW-1185">Reference proteome</keyword>
<dbReference type="InterPro" id="IPR051799">
    <property type="entry name" value="NADH_flavin_oxidoreductase"/>
</dbReference>
<dbReference type="InterPro" id="IPR013785">
    <property type="entry name" value="Aldolase_TIM"/>
</dbReference>
<protein>
    <recommendedName>
        <fullName evidence="6">NADH:flavin oxidoreductase / NADH oxidase family protein</fullName>
    </recommendedName>
</protein>
<dbReference type="GO" id="GO:0016491">
    <property type="term" value="F:oxidoreductase activity"/>
    <property type="evidence" value="ECO:0007669"/>
    <property type="project" value="UniProtKB-KW"/>
</dbReference>
<dbReference type="PANTHER" id="PTHR43656:SF2">
    <property type="entry name" value="BINDING OXIDOREDUCTASE, PUTATIVE (AFU_ORTHOLOGUE AFUA_2G08260)-RELATED"/>
    <property type="match status" value="1"/>
</dbReference>
<dbReference type="SUPFAM" id="SSF51395">
    <property type="entry name" value="FMN-linked oxidoreductases"/>
    <property type="match status" value="1"/>
</dbReference>
<keyword evidence="2" id="KW-0560">Oxidoreductase</keyword>
<gene>
    <name evidence="4" type="ORF">KKR91_03685</name>
</gene>
<name>A0A975M685_9MICC</name>
<dbReference type="AlphaFoldDB" id="A0A975M685"/>
<reference evidence="4 5" key="1">
    <citation type="submission" date="2021-05" db="EMBL/GenBank/DDBJ databases">
        <title>Novel species in genus Arthrobacter.</title>
        <authorList>
            <person name="Zhang G."/>
        </authorList>
    </citation>
    <scope>NUCLEOTIDE SEQUENCE [LARGE SCALE GENOMIC DNA]</scope>
    <source>
        <strain evidence="5">zg-ZUI227</strain>
    </source>
</reference>